<reference evidence="2" key="2">
    <citation type="submission" date="2022-03" db="EMBL/GenBank/DDBJ databases">
        <title>Draft title - Genomic analysis of global carrot germplasm unveils the trajectory of domestication and the origin of high carotenoid orange carrot.</title>
        <authorList>
            <person name="Iorizzo M."/>
            <person name="Ellison S."/>
            <person name="Senalik D."/>
            <person name="Macko-Podgorni A."/>
            <person name="Grzebelus D."/>
            <person name="Bostan H."/>
            <person name="Rolling W."/>
            <person name="Curaba J."/>
            <person name="Simon P."/>
        </authorList>
    </citation>
    <scope>NUCLEOTIDE SEQUENCE</scope>
    <source>
        <tissue evidence="2">Leaf</tissue>
    </source>
</reference>
<dbReference type="OMA" id="YMEMEQN"/>
<dbReference type="EMBL" id="CP093345">
    <property type="protein sequence ID" value="WOG92631.1"/>
    <property type="molecule type" value="Genomic_DNA"/>
</dbReference>
<dbReference type="STRING" id="79200.A0A161XYB7"/>
<dbReference type="Gramene" id="KZN01717">
    <property type="protein sequence ID" value="KZN01717"/>
    <property type="gene ID" value="DCAR_010471"/>
</dbReference>
<dbReference type="OrthoDB" id="696337at2759"/>
<gene>
    <name evidence="1" type="ORF">DCAR_010471</name>
    <name evidence="2" type="ORF">DCAR_0311905</name>
</gene>
<evidence type="ECO:0000313" key="3">
    <source>
        <dbReference type="Proteomes" id="UP000077755"/>
    </source>
</evidence>
<dbReference type="PANTHER" id="PTHR33265">
    <property type="entry name" value="AVR9/CF-9 RAPIDLY ELICITED PROTEIN-RELATED"/>
    <property type="match status" value="1"/>
</dbReference>
<dbReference type="InterPro" id="IPR008480">
    <property type="entry name" value="DUF761_pln"/>
</dbReference>
<dbReference type="Proteomes" id="UP000077755">
    <property type="component" value="Chromosome 3"/>
</dbReference>
<dbReference type="KEGG" id="dcr:108212436"/>
<reference evidence="1" key="1">
    <citation type="journal article" date="2016" name="Nat. Genet.">
        <title>A high-quality carrot genome assembly provides new insights into carotenoid accumulation and asterid genome evolution.</title>
        <authorList>
            <person name="Iorizzo M."/>
            <person name="Ellison S."/>
            <person name="Senalik D."/>
            <person name="Zeng P."/>
            <person name="Satapoomin P."/>
            <person name="Huang J."/>
            <person name="Bowman M."/>
            <person name="Iovene M."/>
            <person name="Sanseverino W."/>
            <person name="Cavagnaro P."/>
            <person name="Yildiz M."/>
            <person name="Macko-Podgorni A."/>
            <person name="Moranska E."/>
            <person name="Grzebelus E."/>
            <person name="Grzebelus D."/>
            <person name="Ashrafi H."/>
            <person name="Zheng Z."/>
            <person name="Cheng S."/>
            <person name="Spooner D."/>
            <person name="Van Deynze A."/>
            <person name="Simon P."/>
        </authorList>
    </citation>
    <scope>NUCLEOTIDE SEQUENCE [LARGE SCALE GENOMIC DNA]</scope>
    <source>
        <tissue evidence="1">Leaf</tissue>
    </source>
</reference>
<dbReference type="PANTHER" id="PTHR33265:SF26">
    <property type="entry name" value="OS06G0554600 PROTEIN"/>
    <property type="match status" value="1"/>
</dbReference>
<sequence length="197" mass="23053">MEVEECSSIVATKMSSTMSIVLCMLKKGFSRSKLKIFDLHTKMKHEKHASTSMSSVLLHHHYAASSICRSTDVAMSFVSPRKDYEFSCSNTPLIRRRKRYYQYRHSYNHPKVFVDDLRWSEYESVEASPAFSLPGFGRSPVRVRQLRVSDSPFSIKDAEENTEQLDRAAEDFIRKFYEELEKQRRMAPPATYYRRAQ</sequence>
<proteinExistence type="predicted"/>
<dbReference type="Pfam" id="PF05553">
    <property type="entry name" value="DUF761"/>
    <property type="match status" value="1"/>
</dbReference>
<keyword evidence="3" id="KW-1185">Reference proteome</keyword>
<organism evidence="1">
    <name type="scientific">Daucus carota subsp. sativus</name>
    <name type="common">Carrot</name>
    <dbReference type="NCBI Taxonomy" id="79200"/>
    <lineage>
        <taxon>Eukaryota</taxon>
        <taxon>Viridiplantae</taxon>
        <taxon>Streptophyta</taxon>
        <taxon>Embryophyta</taxon>
        <taxon>Tracheophyta</taxon>
        <taxon>Spermatophyta</taxon>
        <taxon>Magnoliopsida</taxon>
        <taxon>eudicotyledons</taxon>
        <taxon>Gunneridae</taxon>
        <taxon>Pentapetalae</taxon>
        <taxon>asterids</taxon>
        <taxon>campanulids</taxon>
        <taxon>Apiales</taxon>
        <taxon>Apiaceae</taxon>
        <taxon>Apioideae</taxon>
        <taxon>Scandiceae</taxon>
        <taxon>Daucinae</taxon>
        <taxon>Daucus</taxon>
        <taxon>Daucus sect. Daucus</taxon>
    </lineage>
</organism>
<accession>A0A161XYB7</accession>
<protein>
    <submittedName>
        <fullName evidence="1">Uncharacterized protein</fullName>
    </submittedName>
</protein>
<name>A0A161XYB7_DAUCS</name>
<evidence type="ECO:0000313" key="1">
    <source>
        <dbReference type="EMBL" id="KZN01717.1"/>
    </source>
</evidence>
<evidence type="ECO:0000313" key="2">
    <source>
        <dbReference type="EMBL" id="WOG92631.1"/>
    </source>
</evidence>
<dbReference type="EMBL" id="LNRQ01000003">
    <property type="protein sequence ID" value="KZN01717.1"/>
    <property type="molecule type" value="Genomic_DNA"/>
</dbReference>
<dbReference type="AlphaFoldDB" id="A0A161XYB7"/>